<dbReference type="Proteomes" id="UP000235778">
    <property type="component" value="Unassembled WGS sequence"/>
</dbReference>
<name>A0A2N7BND4_9VIBR</name>
<dbReference type="RefSeq" id="WP_102269302.1">
    <property type="nucleotide sequence ID" value="NZ_MCSH01000176.1"/>
</dbReference>
<evidence type="ECO:0000313" key="1">
    <source>
        <dbReference type="EMBL" id="PME60090.1"/>
    </source>
</evidence>
<reference evidence="2" key="1">
    <citation type="submission" date="2016-07" db="EMBL/GenBank/DDBJ databases">
        <title>Nontailed viruses are major unrecognized killers of bacteria in the ocean.</title>
        <authorList>
            <person name="Kauffman K."/>
            <person name="Hussain F."/>
            <person name="Yang J."/>
            <person name="Arevalo P."/>
            <person name="Brown J."/>
            <person name="Cutler M."/>
            <person name="Kelly L."/>
            <person name="Polz M.F."/>
        </authorList>
    </citation>
    <scope>NUCLEOTIDE SEQUENCE [LARGE SCALE GENOMIC DNA]</scope>
    <source>
        <strain evidence="2">10N.286.55.C1</strain>
    </source>
</reference>
<accession>A0A2N7BND4</accession>
<dbReference type="EMBL" id="MCSI01000147">
    <property type="protein sequence ID" value="PME60090.1"/>
    <property type="molecule type" value="Genomic_DNA"/>
</dbReference>
<proteinExistence type="predicted"/>
<gene>
    <name evidence="1" type="ORF">BCV30_13410</name>
</gene>
<organism evidence="1 2">
    <name type="scientific">Vibrio lentus</name>
    <dbReference type="NCBI Taxonomy" id="136468"/>
    <lineage>
        <taxon>Bacteria</taxon>
        <taxon>Pseudomonadati</taxon>
        <taxon>Pseudomonadota</taxon>
        <taxon>Gammaproteobacteria</taxon>
        <taxon>Vibrionales</taxon>
        <taxon>Vibrionaceae</taxon>
        <taxon>Vibrio</taxon>
    </lineage>
</organism>
<comment type="caution">
    <text evidence="1">The sequence shown here is derived from an EMBL/GenBank/DDBJ whole genome shotgun (WGS) entry which is preliminary data.</text>
</comment>
<sequence length="176" mass="20655">MRTLNENQYKSLFRHQVGSHWVGGVHMMNKYYEYVPFTLDGNKHVMAFYYPQYWNGDGLYSDLLLKTEDGGYFATKRDHRHIKLFSLDNTMTLKIMSDVQVSQIEQLAQALCQVICTYYQETPQTNQFFFEAEPKLGNFISSEIPPLAEKLELTMRVHDELSAPFYGFSLFKKYTV</sequence>
<dbReference type="AlphaFoldDB" id="A0A2N7BND4"/>
<protein>
    <submittedName>
        <fullName evidence="1">Uncharacterized protein</fullName>
    </submittedName>
</protein>
<evidence type="ECO:0000313" key="2">
    <source>
        <dbReference type="Proteomes" id="UP000235778"/>
    </source>
</evidence>